<dbReference type="AlphaFoldDB" id="A0AAN4Z3R1"/>
<dbReference type="Proteomes" id="UP001328107">
    <property type="component" value="Unassembled WGS sequence"/>
</dbReference>
<evidence type="ECO:0000256" key="1">
    <source>
        <dbReference type="SAM" id="SignalP"/>
    </source>
</evidence>
<comment type="caution">
    <text evidence="2">The sequence shown here is derived from an EMBL/GenBank/DDBJ whole genome shotgun (WGS) entry which is preliminary data.</text>
</comment>
<feature type="chain" id="PRO_5042833623" description="Secreted protein" evidence="1">
    <location>
        <begin position="22"/>
        <end position="64"/>
    </location>
</feature>
<accession>A0AAN4Z3R1</accession>
<feature type="signal peptide" evidence="1">
    <location>
        <begin position="1"/>
        <end position="21"/>
    </location>
</feature>
<proteinExistence type="predicted"/>
<gene>
    <name evidence="2" type="ORF">PMAYCL1PPCAC_01032</name>
</gene>
<protein>
    <recommendedName>
        <fullName evidence="4">Secreted protein</fullName>
    </recommendedName>
</protein>
<evidence type="ECO:0000313" key="3">
    <source>
        <dbReference type="Proteomes" id="UP001328107"/>
    </source>
</evidence>
<reference evidence="3" key="1">
    <citation type="submission" date="2022-10" db="EMBL/GenBank/DDBJ databases">
        <title>Genome assembly of Pristionchus species.</title>
        <authorList>
            <person name="Yoshida K."/>
            <person name="Sommer R.J."/>
        </authorList>
    </citation>
    <scope>NUCLEOTIDE SEQUENCE [LARGE SCALE GENOMIC DNA]</scope>
    <source>
        <strain evidence="3">RS5460</strain>
    </source>
</reference>
<name>A0AAN4Z3R1_9BILA</name>
<sequence length="64" mass="7016">LLFLFLLFLLLLSSLLLPALPHSDPDSSLFSSSSLALPRRMLVEPARERGVQCRLNSSARSCCG</sequence>
<evidence type="ECO:0000313" key="2">
    <source>
        <dbReference type="EMBL" id="GMR30837.1"/>
    </source>
</evidence>
<evidence type="ECO:0008006" key="4">
    <source>
        <dbReference type="Google" id="ProtNLM"/>
    </source>
</evidence>
<organism evidence="2 3">
    <name type="scientific">Pristionchus mayeri</name>
    <dbReference type="NCBI Taxonomy" id="1317129"/>
    <lineage>
        <taxon>Eukaryota</taxon>
        <taxon>Metazoa</taxon>
        <taxon>Ecdysozoa</taxon>
        <taxon>Nematoda</taxon>
        <taxon>Chromadorea</taxon>
        <taxon>Rhabditida</taxon>
        <taxon>Rhabditina</taxon>
        <taxon>Diplogasteromorpha</taxon>
        <taxon>Diplogasteroidea</taxon>
        <taxon>Neodiplogasteridae</taxon>
        <taxon>Pristionchus</taxon>
    </lineage>
</organism>
<feature type="non-terminal residue" evidence="2">
    <location>
        <position position="1"/>
    </location>
</feature>
<keyword evidence="3" id="KW-1185">Reference proteome</keyword>
<dbReference type="EMBL" id="BTRK01000001">
    <property type="protein sequence ID" value="GMR30837.1"/>
    <property type="molecule type" value="Genomic_DNA"/>
</dbReference>
<feature type="non-terminal residue" evidence="2">
    <location>
        <position position="64"/>
    </location>
</feature>
<keyword evidence="1" id="KW-0732">Signal</keyword>